<accession>G9X3I0</accession>
<keyword evidence="6 9" id="KW-0472">Membrane</keyword>
<dbReference type="GO" id="GO:0007165">
    <property type="term" value="P:signal transduction"/>
    <property type="evidence" value="ECO:0007669"/>
    <property type="project" value="UniProtKB-KW"/>
</dbReference>
<dbReference type="Gene3D" id="3.30.450.20">
    <property type="entry name" value="PAS domain"/>
    <property type="match status" value="2"/>
</dbReference>
<evidence type="ECO:0000259" key="11">
    <source>
        <dbReference type="PROSITE" id="PS50234"/>
    </source>
</evidence>
<feature type="domain" description="Methyl-accepting transducer" evidence="10">
    <location>
        <begin position="396"/>
        <end position="632"/>
    </location>
</feature>
<dbReference type="AlphaFoldDB" id="G9X3I0"/>
<dbReference type="InterPro" id="IPR033479">
    <property type="entry name" value="dCache_1"/>
</dbReference>
<evidence type="ECO:0000256" key="9">
    <source>
        <dbReference type="SAM" id="Phobius"/>
    </source>
</evidence>
<evidence type="ECO:0000313" key="12">
    <source>
        <dbReference type="EMBL" id="EHL09945.1"/>
    </source>
</evidence>
<feature type="transmembrane region" description="Helical" evidence="9">
    <location>
        <begin position="33"/>
        <end position="54"/>
    </location>
</feature>
<dbReference type="GO" id="GO:0005886">
    <property type="term" value="C:plasma membrane"/>
    <property type="evidence" value="ECO:0007669"/>
    <property type="project" value="UniProtKB-SubCell"/>
</dbReference>
<evidence type="ECO:0000256" key="4">
    <source>
        <dbReference type="ARBA" id="ARBA00022692"/>
    </source>
</evidence>
<evidence type="ECO:0000256" key="6">
    <source>
        <dbReference type="ARBA" id="ARBA00023136"/>
    </source>
</evidence>
<name>G9X3I0_9FIRM</name>
<dbReference type="PROSITE" id="PS50111">
    <property type="entry name" value="CHEMOTAXIS_TRANSDUC_2"/>
    <property type="match status" value="1"/>
</dbReference>
<dbReference type="Pfam" id="PF02743">
    <property type="entry name" value="dCache_1"/>
    <property type="match status" value="1"/>
</dbReference>
<evidence type="ECO:0000256" key="7">
    <source>
        <dbReference type="ARBA" id="ARBA00023224"/>
    </source>
</evidence>
<dbReference type="Pfam" id="PF00015">
    <property type="entry name" value="MCPsignal"/>
    <property type="match status" value="1"/>
</dbReference>
<evidence type="ECO:0008006" key="14">
    <source>
        <dbReference type="Google" id="ProtNLM"/>
    </source>
</evidence>
<evidence type="ECO:0000256" key="1">
    <source>
        <dbReference type="ARBA" id="ARBA00004651"/>
    </source>
</evidence>
<dbReference type="InterPro" id="IPR029151">
    <property type="entry name" value="Sensor-like_sf"/>
</dbReference>
<evidence type="ECO:0000256" key="2">
    <source>
        <dbReference type="ARBA" id="ARBA00022475"/>
    </source>
</evidence>
<feature type="domain" description="VWFA" evidence="11">
    <location>
        <begin position="397"/>
        <end position="589"/>
    </location>
</feature>
<keyword evidence="5 9" id="KW-1133">Transmembrane helix</keyword>
<evidence type="ECO:0000256" key="5">
    <source>
        <dbReference type="ARBA" id="ARBA00022989"/>
    </source>
</evidence>
<keyword evidence="2" id="KW-1003">Cell membrane</keyword>
<dbReference type="BioCyc" id="EBAC796937-HMP:GMGH-939-MONOMER"/>
<dbReference type="Gene3D" id="1.10.287.950">
    <property type="entry name" value="Methyl-accepting chemotaxis protein"/>
    <property type="match status" value="1"/>
</dbReference>
<dbReference type="RefSeq" id="WP_009525172.1">
    <property type="nucleotide sequence ID" value="NZ_JH414550.1"/>
</dbReference>
<dbReference type="PANTHER" id="PTHR32089:SF112">
    <property type="entry name" value="LYSOZYME-LIKE PROTEIN-RELATED"/>
    <property type="match status" value="1"/>
</dbReference>
<proteinExistence type="predicted"/>
<dbReference type="Proteomes" id="UP000006437">
    <property type="component" value="Unassembled WGS sequence"/>
</dbReference>
<evidence type="ECO:0000256" key="3">
    <source>
        <dbReference type="ARBA" id="ARBA00022500"/>
    </source>
</evidence>
<comment type="caution">
    <text evidence="12">The sequence shown here is derived from an EMBL/GenBank/DDBJ whole genome shotgun (WGS) entry which is preliminary data.</text>
</comment>
<gene>
    <name evidence="12" type="ORF">HMPREF9629_00937</name>
</gene>
<feature type="transmembrane region" description="Helical" evidence="9">
    <location>
        <begin position="299"/>
        <end position="321"/>
    </location>
</feature>
<dbReference type="SMART" id="SM00283">
    <property type="entry name" value="MA"/>
    <property type="match status" value="1"/>
</dbReference>
<dbReference type="EMBL" id="AFZE01000058">
    <property type="protein sequence ID" value="EHL09945.1"/>
    <property type="molecule type" value="Genomic_DNA"/>
</dbReference>
<comment type="subcellular location">
    <subcellularLocation>
        <location evidence="1">Cell membrane</location>
        <topology evidence="1">Multi-pass membrane protein</topology>
    </subcellularLocation>
</comment>
<sequence>MENDNNVKITDKTSKKSDNNTHKKAKFKIASKLITVFSLGMIVVMCICGIFLYVSQVRSSEESLAANTVQVQNEINHSITNYIDKYISAVTLTASNTIFAEQNSNEDAIYEHLELFAKNFDGILSYYFGRADGKTFKMMDKSTPEGYDPRKRPWYIDAQSVDKLIIGDPYVDAFTGKLIITVSIPVKNDNNTLLGVMAADISIDSIMEEVQNAKIGASGLVYLIDSKNNLILSQENKALTEELNNEQVKAIISKGQANFEKYKYNSENKYMTIIPISGTNWKILSIVPESEFMQNLNRLLTRIVMITILTIIIFSIFVYILNKKIIVNPINKIISSFSTDKSGKISLNEINLKQNDELKILSEELNTFAAQIKQMVKNIAVTSDNVAQTSITLQENMDESSSLTRETAHTIEELADRVLSQAHENESGLLKIIDFGESIQKNTTLADAVSTSTNEVKEAVNSGMEIIDVLSRSSADSQVAIKEIFEIVKSTEEKSKEINTANEVIKSISDQTNLLALNASIEAARAGDAGKGFAVVAEEVRKLAEESSKSTESINSIVDELVKNASYAVSKMESVAKIVDNQQKIVDEMQKKYEYIGESVKKTDTVVRDVETSTATMNKSKDDIINIFEALAGIAEENASDSQQISSSTQLQNEKIHELRNVTNKLSEMANSLKDEIDKFTI</sequence>
<protein>
    <recommendedName>
        <fullName evidence="14">Methyl-accepting transducer domain-containing protein</fullName>
    </recommendedName>
</protein>
<dbReference type="HOGENOM" id="CLU_000445_107_19_9"/>
<keyword evidence="4 9" id="KW-0812">Transmembrane</keyword>
<dbReference type="PANTHER" id="PTHR32089">
    <property type="entry name" value="METHYL-ACCEPTING CHEMOTAXIS PROTEIN MCPB"/>
    <property type="match status" value="1"/>
</dbReference>
<evidence type="ECO:0000313" key="13">
    <source>
        <dbReference type="Proteomes" id="UP000006437"/>
    </source>
</evidence>
<dbReference type="GO" id="GO:0006935">
    <property type="term" value="P:chemotaxis"/>
    <property type="evidence" value="ECO:0007669"/>
    <property type="project" value="UniProtKB-KW"/>
</dbReference>
<dbReference type="InterPro" id="IPR002035">
    <property type="entry name" value="VWF_A"/>
</dbReference>
<keyword evidence="3" id="KW-0145">Chemotaxis</keyword>
<dbReference type="CDD" id="cd12912">
    <property type="entry name" value="PDC2_MCP_like"/>
    <property type="match status" value="1"/>
</dbReference>
<dbReference type="SUPFAM" id="SSF58104">
    <property type="entry name" value="Methyl-accepting chemotaxis protein (MCP) signaling domain"/>
    <property type="match status" value="1"/>
</dbReference>
<keyword evidence="7 8" id="KW-0807">Transducer</keyword>
<evidence type="ECO:0000256" key="8">
    <source>
        <dbReference type="PROSITE-ProRule" id="PRU00284"/>
    </source>
</evidence>
<dbReference type="InterPro" id="IPR004089">
    <property type="entry name" value="MCPsignal_dom"/>
</dbReference>
<reference evidence="12 13" key="1">
    <citation type="submission" date="2011-08" db="EMBL/GenBank/DDBJ databases">
        <title>The Genome Sequence of Eubacteriaceae bacterium ACC19a.</title>
        <authorList>
            <consortium name="The Broad Institute Genome Sequencing Platform"/>
            <person name="Earl A."/>
            <person name="Ward D."/>
            <person name="Feldgarden M."/>
            <person name="Gevers D."/>
            <person name="Sizova M."/>
            <person name="Hazen A."/>
            <person name="Epstein S."/>
            <person name="Young S.K."/>
            <person name="Zeng Q."/>
            <person name="Gargeya S."/>
            <person name="Fitzgerald M."/>
            <person name="Haas B."/>
            <person name="Abouelleil A."/>
            <person name="Alvarado L."/>
            <person name="Arachchi H.M."/>
            <person name="Berlin A."/>
            <person name="Brown A."/>
            <person name="Chapman S.B."/>
            <person name="Chen Z."/>
            <person name="Dunbar C."/>
            <person name="Freedman E."/>
            <person name="Gearin G."/>
            <person name="Gellesch M."/>
            <person name="Goldberg J."/>
            <person name="Griggs A."/>
            <person name="Gujja S."/>
            <person name="Heiman D."/>
            <person name="Howarth C."/>
            <person name="Larson L."/>
            <person name="Lui A."/>
            <person name="MacDonald P.J.P."/>
            <person name="Montmayeur A."/>
            <person name="Murphy C."/>
            <person name="Neiman D."/>
            <person name="Pearson M."/>
            <person name="Priest M."/>
            <person name="Roberts A."/>
            <person name="Saif S."/>
            <person name="Shea T."/>
            <person name="Shenoy N."/>
            <person name="Sisk P."/>
            <person name="Stolte C."/>
            <person name="Sykes S."/>
            <person name="Wortman J."/>
            <person name="Nusbaum C."/>
            <person name="Birren B."/>
        </authorList>
    </citation>
    <scope>NUCLEOTIDE SEQUENCE [LARGE SCALE GENOMIC DNA]</scope>
    <source>
        <strain evidence="12 13">ACC19a</strain>
    </source>
</reference>
<evidence type="ECO:0000259" key="10">
    <source>
        <dbReference type="PROSITE" id="PS50111"/>
    </source>
</evidence>
<dbReference type="SUPFAM" id="SSF103190">
    <property type="entry name" value="Sensory domain-like"/>
    <property type="match status" value="1"/>
</dbReference>
<dbReference type="PROSITE" id="PS50234">
    <property type="entry name" value="VWFA"/>
    <property type="match status" value="1"/>
</dbReference>
<organism evidence="12 13">
    <name type="scientific">Peptoanaerobacter stomatis</name>
    <dbReference type="NCBI Taxonomy" id="796937"/>
    <lineage>
        <taxon>Bacteria</taxon>
        <taxon>Bacillati</taxon>
        <taxon>Bacillota</taxon>
        <taxon>Clostridia</taxon>
        <taxon>Peptostreptococcales</taxon>
        <taxon>Filifactoraceae</taxon>
        <taxon>Peptoanaerobacter</taxon>
    </lineage>
</organism>
<dbReference type="CDD" id="cd18773">
    <property type="entry name" value="PDC1_HK_sensor"/>
    <property type="match status" value="1"/>
</dbReference>